<reference evidence="5 6" key="1">
    <citation type="journal article" date="2012" name="Stand. Genomic Sci.">
        <title>Complete genome sequence of Pyrobaculum oguniense.</title>
        <authorList>
            <person name="Bernick D.L."/>
            <person name="Karplus K."/>
            <person name="Lui L.M."/>
            <person name="Coker J.K."/>
            <person name="Murphy J.N."/>
            <person name="Chan P.P."/>
            <person name="Cozen A.E."/>
            <person name="Lowe T.M."/>
        </authorList>
    </citation>
    <scope>NUCLEOTIDE SEQUENCE [LARGE SCALE GENOMIC DNA]</scope>
    <source>
        <strain evidence="5 6">TE7</strain>
    </source>
</reference>
<dbReference type="SUPFAM" id="SSF57783">
    <property type="entry name" value="Zinc beta-ribbon"/>
    <property type="match status" value="1"/>
</dbReference>
<keyword evidence="3" id="KW-0862">Zinc</keyword>
<keyword evidence="2" id="KW-0804">Transcription</keyword>
<dbReference type="GO" id="GO:0008270">
    <property type="term" value="F:zinc ion binding"/>
    <property type="evidence" value="ECO:0007669"/>
    <property type="project" value="UniProtKB-KW"/>
</dbReference>
<keyword evidence="1" id="KW-0805">Transcription regulation</keyword>
<proteinExistence type="predicted"/>
<evidence type="ECO:0000259" key="4">
    <source>
        <dbReference type="PROSITE" id="PS51134"/>
    </source>
</evidence>
<dbReference type="AlphaFoldDB" id="H6Q7V6"/>
<evidence type="ECO:0000313" key="5">
    <source>
        <dbReference type="EMBL" id="AFA38613.1"/>
    </source>
</evidence>
<sequence>MTRRGVARAAFPSLRCPYCHSANVAADGEYVCRDCGTVIGPVFMPPVLKEAPRPTPRYRLIMAALEREGRRSVRRRYSEIVEMYLNKVSKALGAEVAVTALEMFRRLDKRVYQSRSPRVVAATLTYLAAERLGIYVHKQTIAEILKVSKFTIKDTAWRLRRHLQEA</sequence>
<dbReference type="STRING" id="698757.Pogu_0586"/>
<dbReference type="InterPro" id="IPR013137">
    <property type="entry name" value="Znf_TFIIB"/>
</dbReference>
<evidence type="ECO:0000256" key="3">
    <source>
        <dbReference type="PROSITE-ProRule" id="PRU00469"/>
    </source>
</evidence>
<evidence type="ECO:0000256" key="1">
    <source>
        <dbReference type="ARBA" id="ARBA00023015"/>
    </source>
</evidence>
<dbReference type="HOGENOM" id="CLU_1656936_0_0_2"/>
<dbReference type="SUPFAM" id="SSF47954">
    <property type="entry name" value="Cyclin-like"/>
    <property type="match status" value="1"/>
</dbReference>
<dbReference type="Proteomes" id="UP000009062">
    <property type="component" value="Chromosome"/>
</dbReference>
<dbReference type="InterPro" id="IPR036915">
    <property type="entry name" value="Cyclin-like_sf"/>
</dbReference>
<feature type="domain" description="TFIIB-type" evidence="4">
    <location>
        <begin position="12"/>
        <end position="40"/>
    </location>
</feature>
<dbReference type="Gene3D" id="2.20.25.10">
    <property type="match status" value="1"/>
</dbReference>
<keyword evidence="3" id="KW-0479">Metal-binding</keyword>
<dbReference type="Gene3D" id="1.10.472.10">
    <property type="entry name" value="Cyclin-like"/>
    <property type="match status" value="1"/>
</dbReference>
<name>H6Q7V6_PYROT</name>
<keyword evidence="3" id="KW-0863">Zinc-finger</keyword>
<accession>H6Q7V6</accession>
<protein>
    <submittedName>
        <fullName evidence="5">Transcription initiation factor TFIIIB, Brf1 subunit/Transcription initiation factor TFIIB</fullName>
    </submittedName>
</protein>
<evidence type="ECO:0000256" key="2">
    <source>
        <dbReference type="ARBA" id="ARBA00023163"/>
    </source>
</evidence>
<organism evidence="5 6">
    <name type="scientific">Pyrobaculum oguniense (strain DSM 13380 / JCM 10595 / TE7)</name>
    <dbReference type="NCBI Taxonomy" id="698757"/>
    <lineage>
        <taxon>Archaea</taxon>
        <taxon>Thermoproteota</taxon>
        <taxon>Thermoprotei</taxon>
        <taxon>Thermoproteales</taxon>
        <taxon>Thermoproteaceae</taxon>
        <taxon>Pyrobaculum</taxon>
    </lineage>
</organism>
<gene>
    <name evidence="5" type="ordered locus">Pogu_0586</name>
</gene>
<dbReference type="PROSITE" id="PS51134">
    <property type="entry name" value="ZF_TFIIB"/>
    <property type="match status" value="1"/>
</dbReference>
<dbReference type="KEGG" id="pog:Pogu_0586"/>
<evidence type="ECO:0000313" key="6">
    <source>
        <dbReference type="Proteomes" id="UP000009062"/>
    </source>
</evidence>
<dbReference type="CDD" id="cd00043">
    <property type="entry name" value="CYCLIN_SF"/>
    <property type="match status" value="1"/>
</dbReference>
<keyword evidence="6" id="KW-1185">Reference proteome</keyword>
<dbReference type="eggNOG" id="arCOG05559">
    <property type="taxonomic scope" value="Archaea"/>
</dbReference>
<dbReference type="EMBL" id="CP003316">
    <property type="protein sequence ID" value="AFA38613.1"/>
    <property type="molecule type" value="Genomic_DNA"/>
</dbReference>